<evidence type="ECO:0000313" key="2">
    <source>
        <dbReference type="EMBL" id="MDT0633056.1"/>
    </source>
</evidence>
<sequence length="244" mass="25576">MRLLVLAAALLAVPVAAQDGGAPGRAPLPPDSVLTRDGPPLTLLMSRGGYSVVGPAAGGTGLWVTAVQRGGTVFTPCGSVAEQWAGGDAWTPVDTLDCEAPPMPSLNASAAEVAVAQIHLNPDFLQRLVAANGRGNFRMVYLATDSRGRPLPDTLRATPPFVLVDFASVHAEAVEALRARPGWRALAVGRRENHRYFWGASWSYGSAAAAANRALDECRERATGEGDSPCWVERVEAPVTPGSD</sequence>
<protein>
    <recommendedName>
        <fullName evidence="4">DUF4189 domain-containing protein</fullName>
    </recommendedName>
</protein>
<evidence type="ECO:0000313" key="3">
    <source>
        <dbReference type="Proteomes" id="UP001267426"/>
    </source>
</evidence>
<feature type="signal peptide" evidence="1">
    <location>
        <begin position="1"/>
        <end position="17"/>
    </location>
</feature>
<dbReference type="Proteomes" id="UP001267426">
    <property type="component" value="Unassembled WGS sequence"/>
</dbReference>
<accession>A0ABU3BUT4</accession>
<dbReference type="RefSeq" id="WP_311665569.1">
    <property type="nucleotide sequence ID" value="NZ_JAVRHT010000049.1"/>
</dbReference>
<feature type="chain" id="PRO_5046707545" description="DUF4189 domain-containing protein" evidence="1">
    <location>
        <begin position="18"/>
        <end position="244"/>
    </location>
</feature>
<organism evidence="2 3">
    <name type="scientific">Rubrivirga litoralis</name>
    <dbReference type="NCBI Taxonomy" id="3075598"/>
    <lineage>
        <taxon>Bacteria</taxon>
        <taxon>Pseudomonadati</taxon>
        <taxon>Rhodothermota</taxon>
        <taxon>Rhodothermia</taxon>
        <taxon>Rhodothermales</taxon>
        <taxon>Rubricoccaceae</taxon>
        <taxon>Rubrivirga</taxon>
    </lineage>
</organism>
<dbReference type="EMBL" id="JAVRHT010000049">
    <property type="protein sequence ID" value="MDT0633056.1"/>
    <property type="molecule type" value="Genomic_DNA"/>
</dbReference>
<name>A0ABU3BUT4_9BACT</name>
<reference evidence="2 3" key="1">
    <citation type="submission" date="2023-09" db="EMBL/GenBank/DDBJ databases">
        <authorList>
            <person name="Rey-Velasco X."/>
        </authorList>
    </citation>
    <scope>NUCLEOTIDE SEQUENCE [LARGE SCALE GENOMIC DNA]</scope>
    <source>
        <strain evidence="2 3">F394</strain>
    </source>
</reference>
<evidence type="ECO:0000256" key="1">
    <source>
        <dbReference type="SAM" id="SignalP"/>
    </source>
</evidence>
<keyword evidence="1" id="KW-0732">Signal</keyword>
<keyword evidence="3" id="KW-1185">Reference proteome</keyword>
<proteinExistence type="predicted"/>
<evidence type="ECO:0008006" key="4">
    <source>
        <dbReference type="Google" id="ProtNLM"/>
    </source>
</evidence>
<gene>
    <name evidence="2" type="ORF">RM540_14970</name>
</gene>
<comment type="caution">
    <text evidence="2">The sequence shown here is derived from an EMBL/GenBank/DDBJ whole genome shotgun (WGS) entry which is preliminary data.</text>
</comment>